<dbReference type="Proteomes" id="UP000504638">
    <property type="component" value="Unplaced"/>
</dbReference>
<gene>
    <name evidence="1 3" type="ORF">P152DRAFT_508721</name>
</gene>
<organism evidence="1">
    <name type="scientific">Eremomyces bilateralis CBS 781.70</name>
    <dbReference type="NCBI Taxonomy" id="1392243"/>
    <lineage>
        <taxon>Eukaryota</taxon>
        <taxon>Fungi</taxon>
        <taxon>Dikarya</taxon>
        <taxon>Ascomycota</taxon>
        <taxon>Pezizomycotina</taxon>
        <taxon>Dothideomycetes</taxon>
        <taxon>Dothideomycetes incertae sedis</taxon>
        <taxon>Eremomycetales</taxon>
        <taxon>Eremomycetaceae</taxon>
        <taxon>Eremomyces</taxon>
    </lineage>
</organism>
<accession>A0A6G1FX00</accession>
<dbReference type="EMBL" id="ML975166">
    <property type="protein sequence ID" value="KAF1810415.1"/>
    <property type="molecule type" value="Genomic_DNA"/>
</dbReference>
<evidence type="ECO:0000313" key="1">
    <source>
        <dbReference type="EMBL" id="KAF1810415.1"/>
    </source>
</evidence>
<name>A0A6G1FX00_9PEZI</name>
<keyword evidence="2" id="KW-1185">Reference proteome</keyword>
<evidence type="ECO:0000313" key="2">
    <source>
        <dbReference type="Proteomes" id="UP000504638"/>
    </source>
</evidence>
<dbReference type="RefSeq" id="XP_033532046.1">
    <property type="nucleotide sequence ID" value="XM_033682594.1"/>
</dbReference>
<dbReference type="OrthoDB" id="2544694at2759"/>
<dbReference type="GeneID" id="54423164"/>
<dbReference type="AlphaFoldDB" id="A0A6G1FX00"/>
<dbReference type="Gene3D" id="2.40.160.20">
    <property type="match status" value="1"/>
</dbReference>
<proteinExistence type="predicted"/>
<dbReference type="Pfam" id="PF11578">
    <property type="entry name" value="DUF3237"/>
    <property type="match status" value="1"/>
</dbReference>
<evidence type="ECO:0000313" key="3">
    <source>
        <dbReference type="RefSeq" id="XP_033532046.1"/>
    </source>
</evidence>
<reference evidence="3" key="3">
    <citation type="submission" date="2025-04" db="UniProtKB">
        <authorList>
            <consortium name="RefSeq"/>
        </authorList>
    </citation>
    <scope>IDENTIFICATION</scope>
    <source>
        <strain evidence="3">CBS 781.70</strain>
    </source>
</reference>
<reference evidence="1 3" key="1">
    <citation type="submission" date="2020-01" db="EMBL/GenBank/DDBJ databases">
        <authorList>
            <consortium name="DOE Joint Genome Institute"/>
            <person name="Haridas S."/>
            <person name="Albert R."/>
            <person name="Binder M."/>
            <person name="Bloem J."/>
            <person name="Labutti K."/>
            <person name="Salamov A."/>
            <person name="Andreopoulos B."/>
            <person name="Baker S.E."/>
            <person name="Barry K."/>
            <person name="Bills G."/>
            <person name="Bluhm B.H."/>
            <person name="Cannon C."/>
            <person name="Castanera R."/>
            <person name="Culley D.E."/>
            <person name="Daum C."/>
            <person name="Ezra D."/>
            <person name="Gonzalez J.B."/>
            <person name="Henrissat B."/>
            <person name="Kuo A."/>
            <person name="Liang C."/>
            <person name="Lipzen A."/>
            <person name="Lutzoni F."/>
            <person name="Magnuson J."/>
            <person name="Mondo S."/>
            <person name="Nolan M."/>
            <person name="Ohm R."/>
            <person name="Pangilinan J."/>
            <person name="Park H.-J."/>
            <person name="Ramirez L."/>
            <person name="Alfaro M."/>
            <person name="Sun H."/>
            <person name="Tritt A."/>
            <person name="Yoshinaga Y."/>
            <person name="Zwiers L.-H."/>
            <person name="Turgeon B.G."/>
            <person name="Goodwin S.B."/>
            <person name="Spatafora J.W."/>
            <person name="Crous P.W."/>
            <person name="Grigoriev I.V."/>
        </authorList>
    </citation>
    <scope>NUCLEOTIDE SEQUENCE</scope>
    <source>
        <strain evidence="1 3">CBS 781.70</strain>
    </source>
</reference>
<reference evidence="3" key="2">
    <citation type="submission" date="2020-04" db="EMBL/GenBank/DDBJ databases">
        <authorList>
            <consortium name="NCBI Genome Project"/>
        </authorList>
    </citation>
    <scope>NUCLEOTIDE SEQUENCE</scope>
    <source>
        <strain evidence="3">CBS 781.70</strain>
    </source>
</reference>
<protein>
    <submittedName>
        <fullName evidence="1 3">Uncharacterized protein</fullName>
    </submittedName>
</protein>
<sequence length="167" mass="17395">MSFPKLQPAMTVLVQIAAPMAVGSGSKGTPLNVIPMTSGTIKSEPGFEPALDAVLDGVGYDYIRNDGSGEHMRLDVRSQVKNSDGTLLALFYKGAVALSPGVTAILSGAADAKTTGFGDSFVTMKFETGSPAYKSLETMLLVAQGRFVKEADGGITVEYRVSKVLAG</sequence>